<dbReference type="PANTHER" id="PTHR23099:SF0">
    <property type="entry name" value="GERM CELL NUCLEAR ACIDIC PROTEIN"/>
    <property type="match status" value="1"/>
</dbReference>
<dbReference type="AlphaFoldDB" id="A0A061R9L5"/>
<accession>A0A061R9L5</accession>
<dbReference type="PANTHER" id="PTHR23099">
    <property type="entry name" value="TRANSCRIPTIONAL REGULATOR"/>
    <property type="match status" value="1"/>
</dbReference>
<proteinExistence type="predicted"/>
<dbReference type="EMBL" id="GBEZ01017709">
    <property type="protein sequence ID" value="JAC68653.1"/>
    <property type="molecule type" value="Transcribed_RNA"/>
</dbReference>
<evidence type="ECO:0000259" key="1">
    <source>
        <dbReference type="Pfam" id="PF17283"/>
    </source>
</evidence>
<dbReference type="InterPro" id="IPR035240">
    <property type="entry name" value="SprT_Zn_ribbon"/>
</dbReference>
<dbReference type="GO" id="GO:0008237">
    <property type="term" value="F:metallopeptidase activity"/>
    <property type="evidence" value="ECO:0007669"/>
    <property type="project" value="UniProtKB-KW"/>
</dbReference>
<dbReference type="SUPFAM" id="SSF47095">
    <property type="entry name" value="HMG-box"/>
    <property type="match status" value="1"/>
</dbReference>
<dbReference type="GO" id="GO:0006508">
    <property type="term" value="P:proteolysis"/>
    <property type="evidence" value="ECO:0007669"/>
    <property type="project" value="UniProtKB-KW"/>
</dbReference>
<keyword evidence="2" id="KW-0482">Metalloprotease</keyword>
<dbReference type="Pfam" id="PF17283">
    <property type="entry name" value="Zn_ribbon_SprT"/>
    <property type="match status" value="1"/>
</dbReference>
<sequence>MSVYPSLEITTCHQYKIHHPFRWRCVECGREYGRHTNSIDVSRQLCGICKGRLEPLGRFNPDGTPAAKRKASGFSLFVAANFSETKAGLPPGSSHAEVMRALSSKWREQRHGDAAAAEI</sequence>
<keyword evidence="2" id="KW-0645">Protease</keyword>
<name>A0A061R9L5_9CHLO</name>
<reference evidence="2" key="1">
    <citation type="submission" date="2014-05" db="EMBL/GenBank/DDBJ databases">
        <title>The transcriptome of the halophilic microalga Tetraselmis sp. GSL018 isolated from the Great Salt Lake, Utah.</title>
        <authorList>
            <person name="Jinkerson R.E."/>
            <person name="D'Adamo S."/>
            <person name="Posewitz M.C."/>
        </authorList>
    </citation>
    <scope>NUCLEOTIDE SEQUENCE</scope>
    <source>
        <strain evidence="2">GSL018</strain>
    </source>
</reference>
<dbReference type="CDD" id="cd00084">
    <property type="entry name" value="HMG-box_SF"/>
    <property type="match status" value="1"/>
</dbReference>
<evidence type="ECO:0000313" key="2">
    <source>
        <dbReference type="EMBL" id="JAC68653.1"/>
    </source>
</evidence>
<dbReference type="InterPro" id="IPR036910">
    <property type="entry name" value="HMG_box_dom_sf"/>
</dbReference>
<protein>
    <submittedName>
        <fullName evidence="2">Sprt-like metalloprotease</fullName>
    </submittedName>
</protein>
<feature type="domain" description="SprT-like zinc ribbon" evidence="1">
    <location>
        <begin position="21"/>
        <end position="55"/>
    </location>
</feature>
<keyword evidence="2" id="KW-0378">Hydrolase</keyword>
<organism evidence="2">
    <name type="scientific">Tetraselmis sp. GSL018</name>
    <dbReference type="NCBI Taxonomy" id="582737"/>
    <lineage>
        <taxon>Eukaryota</taxon>
        <taxon>Viridiplantae</taxon>
        <taxon>Chlorophyta</taxon>
        <taxon>core chlorophytes</taxon>
        <taxon>Chlorodendrophyceae</taxon>
        <taxon>Chlorodendrales</taxon>
        <taxon>Chlorodendraceae</taxon>
        <taxon>Tetraselmis</taxon>
    </lineage>
</organism>
<gene>
    <name evidence="2" type="ORF">TSPGSL018_8222</name>
</gene>
<dbReference type="GO" id="GO:0005634">
    <property type="term" value="C:nucleus"/>
    <property type="evidence" value="ECO:0007669"/>
    <property type="project" value="TreeGrafter"/>
</dbReference>